<feature type="region of interest" description="Disordered" evidence="1">
    <location>
        <begin position="131"/>
        <end position="162"/>
    </location>
</feature>
<reference evidence="2 3" key="1">
    <citation type="submission" date="2016-05" db="EMBL/GenBank/DDBJ databases">
        <title>Genome sequencing reveals origins of a unique bacterial endosymbiosis in the earliest lineages of terrestrial Fungi.</title>
        <authorList>
            <consortium name="DOE Joint Genome Institute"/>
            <person name="Uehling J."/>
            <person name="Gryganskyi A."/>
            <person name="Hameed K."/>
            <person name="Tschaplinski T."/>
            <person name="Misztal P."/>
            <person name="Wu S."/>
            <person name="Desiro A."/>
            <person name="Vande Pol N."/>
            <person name="Du Z.-Y."/>
            <person name="Zienkiewicz A."/>
            <person name="Zienkiewicz K."/>
            <person name="Morin E."/>
            <person name="Tisserant E."/>
            <person name="Splivallo R."/>
            <person name="Hainaut M."/>
            <person name="Henrissat B."/>
            <person name="Ohm R."/>
            <person name="Kuo A."/>
            <person name="Yan J."/>
            <person name="Lipzen A."/>
            <person name="Nolan M."/>
            <person name="Labutti K."/>
            <person name="Barry K."/>
            <person name="Goldstein A."/>
            <person name="Labbe J."/>
            <person name="Schadt C."/>
            <person name="Tuskan G."/>
            <person name="Grigoriev I."/>
            <person name="Martin F."/>
            <person name="Vilgalys R."/>
            <person name="Bonito G."/>
        </authorList>
    </citation>
    <scope>NUCLEOTIDE SEQUENCE [LARGE SCALE GENOMIC DNA]</scope>
    <source>
        <strain evidence="2 3">AG-77</strain>
    </source>
</reference>
<evidence type="ECO:0000313" key="2">
    <source>
        <dbReference type="EMBL" id="OAQ26656.1"/>
    </source>
</evidence>
<evidence type="ECO:0000313" key="3">
    <source>
        <dbReference type="Proteomes" id="UP000078512"/>
    </source>
</evidence>
<gene>
    <name evidence="2" type="ORF">K457DRAFT_1895928</name>
</gene>
<protein>
    <submittedName>
        <fullName evidence="2">Uncharacterized protein</fullName>
    </submittedName>
</protein>
<dbReference type="EMBL" id="KV442065">
    <property type="protein sequence ID" value="OAQ26656.1"/>
    <property type="molecule type" value="Genomic_DNA"/>
</dbReference>
<feature type="non-terminal residue" evidence="2">
    <location>
        <position position="1"/>
    </location>
</feature>
<keyword evidence="3" id="KW-1185">Reference proteome</keyword>
<evidence type="ECO:0000256" key="1">
    <source>
        <dbReference type="SAM" id="MobiDB-lite"/>
    </source>
</evidence>
<feature type="compositionally biased region" description="Low complexity" evidence="1">
    <location>
        <begin position="138"/>
        <end position="162"/>
    </location>
</feature>
<organism evidence="2 3">
    <name type="scientific">Linnemannia elongata AG-77</name>
    <dbReference type="NCBI Taxonomy" id="1314771"/>
    <lineage>
        <taxon>Eukaryota</taxon>
        <taxon>Fungi</taxon>
        <taxon>Fungi incertae sedis</taxon>
        <taxon>Mucoromycota</taxon>
        <taxon>Mortierellomycotina</taxon>
        <taxon>Mortierellomycetes</taxon>
        <taxon>Mortierellales</taxon>
        <taxon>Mortierellaceae</taxon>
        <taxon>Linnemannia</taxon>
    </lineage>
</organism>
<sequence>HIPLQHFQRYLKVYFVFSFQESILVIARRKQKFDFTCHLTSKSPSPATINDTNNDNYNNNITTFVIVTALAMPKSSSVQVLLASIVPVSVGANNMVGVQNSSISDIRRTYPSCVRGARRCISRPHSTFRLQKPSPNITATTTTTTSSSSFSTKTTTATTSRRRTTLSGSTKWLLIATLVMISFPGLLPFITEISTVEAAPMPQGPTHPSHCPDEGQCNFACQLHYYKGGVCEGPSQNVCVCQDLEPGY</sequence>
<proteinExistence type="predicted"/>
<dbReference type="Proteomes" id="UP000078512">
    <property type="component" value="Unassembled WGS sequence"/>
</dbReference>
<name>A0A197JQB6_9FUNG</name>
<dbReference type="AlphaFoldDB" id="A0A197JQB6"/>
<accession>A0A197JQB6</accession>